<dbReference type="EnsemblPlants" id="Pp3c4_20130V3.2">
    <property type="protein sequence ID" value="PAC:32919776.CDS.1"/>
    <property type="gene ID" value="Pp3c4_20130"/>
</dbReference>
<dbReference type="Proteomes" id="UP000006727">
    <property type="component" value="Chromosome 4"/>
</dbReference>
<dbReference type="AlphaFoldDB" id="A0A7I3Z3D3"/>
<accession>A0A7I3Z3D3</accession>
<dbReference type="EMBL" id="ABEU02000004">
    <property type="status" value="NOT_ANNOTATED_CDS"/>
    <property type="molecule type" value="Genomic_DNA"/>
</dbReference>
<keyword evidence="2" id="KW-1185">Reference proteome</keyword>
<reference evidence="1" key="3">
    <citation type="submission" date="2020-12" db="UniProtKB">
        <authorList>
            <consortium name="EnsemblPlants"/>
        </authorList>
    </citation>
    <scope>IDENTIFICATION</scope>
</reference>
<reference evidence="1 2" key="2">
    <citation type="journal article" date="2018" name="Plant J.">
        <title>The Physcomitrella patens chromosome-scale assembly reveals moss genome structure and evolution.</title>
        <authorList>
            <person name="Lang D."/>
            <person name="Ullrich K.K."/>
            <person name="Murat F."/>
            <person name="Fuchs J."/>
            <person name="Jenkins J."/>
            <person name="Haas F.B."/>
            <person name="Piednoel M."/>
            <person name="Gundlach H."/>
            <person name="Van Bel M."/>
            <person name="Meyberg R."/>
            <person name="Vives C."/>
            <person name="Morata J."/>
            <person name="Symeonidi A."/>
            <person name="Hiss M."/>
            <person name="Muchero W."/>
            <person name="Kamisugi Y."/>
            <person name="Saleh O."/>
            <person name="Blanc G."/>
            <person name="Decker E.L."/>
            <person name="van Gessel N."/>
            <person name="Grimwood J."/>
            <person name="Hayes R.D."/>
            <person name="Graham S.W."/>
            <person name="Gunter L.E."/>
            <person name="McDaniel S.F."/>
            <person name="Hoernstein S.N.W."/>
            <person name="Larsson A."/>
            <person name="Li F.W."/>
            <person name="Perroud P.F."/>
            <person name="Phillips J."/>
            <person name="Ranjan P."/>
            <person name="Rokshar D.S."/>
            <person name="Rothfels C.J."/>
            <person name="Schneider L."/>
            <person name="Shu S."/>
            <person name="Stevenson D.W."/>
            <person name="Thummler F."/>
            <person name="Tillich M."/>
            <person name="Villarreal Aguilar J.C."/>
            <person name="Widiez T."/>
            <person name="Wong G.K."/>
            <person name="Wymore A."/>
            <person name="Zhang Y."/>
            <person name="Zimmer A.D."/>
            <person name="Quatrano R.S."/>
            <person name="Mayer K.F.X."/>
            <person name="Goodstein D."/>
            <person name="Casacuberta J.M."/>
            <person name="Vandepoele K."/>
            <person name="Reski R."/>
            <person name="Cuming A.C."/>
            <person name="Tuskan G.A."/>
            <person name="Maumus F."/>
            <person name="Salse J."/>
            <person name="Schmutz J."/>
            <person name="Rensing S.A."/>
        </authorList>
    </citation>
    <scope>NUCLEOTIDE SEQUENCE [LARGE SCALE GENOMIC DNA]</scope>
    <source>
        <strain evidence="1 2">cv. Gransden 2004</strain>
    </source>
</reference>
<evidence type="ECO:0000313" key="1">
    <source>
        <dbReference type="EnsemblPlants" id="PAC:32919776.CDS.1"/>
    </source>
</evidence>
<protein>
    <submittedName>
        <fullName evidence="1">Uncharacterized protein</fullName>
    </submittedName>
</protein>
<dbReference type="Gramene" id="Pp3c4_20130V3.2">
    <property type="protein sequence ID" value="PAC:32919776.CDS.1"/>
    <property type="gene ID" value="Pp3c4_20130"/>
</dbReference>
<dbReference type="EnsemblPlants" id="Pp3c4_20130V3.3">
    <property type="protein sequence ID" value="PAC:32919777.CDS.1"/>
    <property type="gene ID" value="Pp3c4_20130"/>
</dbReference>
<dbReference type="Gramene" id="Pp3c4_20130V3.3">
    <property type="protein sequence ID" value="PAC:32919777.CDS.1"/>
    <property type="gene ID" value="Pp3c4_20130"/>
</dbReference>
<sequence length="73" mass="8090">MATAFEAVRLYLKVCFQGLAISGVFLGGCSAAGFERSFFTTELRRFTQPVITSPGSCIWEQFSCDLAYSMQVF</sequence>
<organism evidence="1 2">
    <name type="scientific">Physcomitrium patens</name>
    <name type="common">Spreading-leaved earth moss</name>
    <name type="synonym">Physcomitrella patens</name>
    <dbReference type="NCBI Taxonomy" id="3218"/>
    <lineage>
        <taxon>Eukaryota</taxon>
        <taxon>Viridiplantae</taxon>
        <taxon>Streptophyta</taxon>
        <taxon>Embryophyta</taxon>
        <taxon>Bryophyta</taxon>
        <taxon>Bryophytina</taxon>
        <taxon>Bryopsida</taxon>
        <taxon>Funariidae</taxon>
        <taxon>Funariales</taxon>
        <taxon>Funariaceae</taxon>
        <taxon>Physcomitrium</taxon>
    </lineage>
</organism>
<reference evidence="1 2" key="1">
    <citation type="journal article" date="2008" name="Science">
        <title>The Physcomitrella genome reveals evolutionary insights into the conquest of land by plants.</title>
        <authorList>
            <person name="Rensing S."/>
            <person name="Lang D."/>
            <person name="Zimmer A."/>
            <person name="Terry A."/>
            <person name="Salamov A."/>
            <person name="Shapiro H."/>
            <person name="Nishiyama T."/>
            <person name="Perroud P.-F."/>
            <person name="Lindquist E."/>
            <person name="Kamisugi Y."/>
            <person name="Tanahashi T."/>
            <person name="Sakakibara K."/>
            <person name="Fujita T."/>
            <person name="Oishi K."/>
            <person name="Shin-I T."/>
            <person name="Kuroki Y."/>
            <person name="Toyoda A."/>
            <person name="Suzuki Y."/>
            <person name="Hashimoto A."/>
            <person name="Yamaguchi K."/>
            <person name="Sugano A."/>
            <person name="Kohara Y."/>
            <person name="Fujiyama A."/>
            <person name="Anterola A."/>
            <person name="Aoki S."/>
            <person name="Ashton N."/>
            <person name="Barbazuk W.B."/>
            <person name="Barker E."/>
            <person name="Bennetzen J."/>
            <person name="Bezanilla M."/>
            <person name="Blankenship R."/>
            <person name="Cho S.H."/>
            <person name="Dutcher S."/>
            <person name="Estelle M."/>
            <person name="Fawcett J.A."/>
            <person name="Gundlach H."/>
            <person name="Hanada K."/>
            <person name="Heyl A."/>
            <person name="Hicks K.A."/>
            <person name="Hugh J."/>
            <person name="Lohr M."/>
            <person name="Mayer K."/>
            <person name="Melkozernov A."/>
            <person name="Murata T."/>
            <person name="Nelson D."/>
            <person name="Pils B."/>
            <person name="Prigge M."/>
            <person name="Reiss B."/>
            <person name="Renner T."/>
            <person name="Rombauts S."/>
            <person name="Rushton P."/>
            <person name="Sanderfoot A."/>
            <person name="Schween G."/>
            <person name="Shiu S.-H."/>
            <person name="Stueber K."/>
            <person name="Theodoulou F.L."/>
            <person name="Tu H."/>
            <person name="Van de Peer Y."/>
            <person name="Verrier P.J."/>
            <person name="Waters E."/>
            <person name="Wood A."/>
            <person name="Yang L."/>
            <person name="Cove D."/>
            <person name="Cuming A."/>
            <person name="Hasebe M."/>
            <person name="Lucas S."/>
            <person name="Mishler D.B."/>
            <person name="Reski R."/>
            <person name="Grigoriev I."/>
            <person name="Quatrano R.S."/>
            <person name="Boore J.L."/>
        </authorList>
    </citation>
    <scope>NUCLEOTIDE SEQUENCE [LARGE SCALE GENOMIC DNA]</scope>
    <source>
        <strain evidence="1 2">cv. Gransden 2004</strain>
    </source>
</reference>
<evidence type="ECO:0000313" key="2">
    <source>
        <dbReference type="Proteomes" id="UP000006727"/>
    </source>
</evidence>
<proteinExistence type="predicted"/>
<name>A0A7I3Z3D3_PHYPA</name>